<sequence length="68" mass="7451">MSDKLSQTVLCHLADSDIQAIDEYAEELTRASGGAVLGLSKAARVRALFRLGVECWVRRANQTKTQTT</sequence>
<keyword evidence="2" id="KW-1185">Reference proteome</keyword>
<comment type="caution">
    <text evidence="1">The sequence shown here is derived from an EMBL/GenBank/DDBJ whole genome shotgun (WGS) entry which is preliminary data.</text>
</comment>
<gene>
    <name evidence="1" type="ORF">CfE428DRAFT_0751</name>
</gene>
<dbReference type="InParanoid" id="B4CVR4"/>
<evidence type="ECO:0000313" key="1">
    <source>
        <dbReference type="EMBL" id="EDY21506.1"/>
    </source>
</evidence>
<organism evidence="1 2">
    <name type="scientific">Chthoniobacter flavus Ellin428</name>
    <dbReference type="NCBI Taxonomy" id="497964"/>
    <lineage>
        <taxon>Bacteria</taxon>
        <taxon>Pseudomonadati</taxon>
        <taxon>Verrucomicrobiota</taxon>
        <taxon>Spartobacteria</taxon>
        <taxon>Chthoniobacterales</taxon>
        <taxon>Chthoniobacteraceae</taxon>
        <taxon>Chthoniobacter</taxon>
    </lineage>
</organism>
<name>B4CVR4_9BACT</name>
<proteinExistence type="predicted"/>
<dbReference type="AlphaFoldDB" id="B4CVR4"/>
<reference evidence="1 2" key="1">
    <citation type="journal article" date="2011" name="J. Bacteriol.">
        <title>Genome sequence of Chthoniobacter flavus Ellin428, an aerobic heterotrophic soil bacterium.</title>
        <authorList>
            <person name="Kant R."/>
            <person name="van Passel M.W."/>
            <person name="Palva A."/>
            <person name="Lucas S."/>
            <person name="Lapidus A."/>
            <person name="Glavina Del Rio T."/>
            <person name="Dalin E."/>
            <person name="Tice H."/>
            <person name="Bruce D."/>
            <person name="Goodwin L."/>
            <person name="Pitluck S."/>
            <person name="Larimer F.W."/>
            <person name="Land M.L."/>
            <person name="Hauser L."/>
            <person name="Sangwan P."/>
            <person name="de Vos W.M."/>
            <person name="Janssen P.H."/>
            <person name="Smidt H."/>
        </authorList>
    </citation>
    <scope>NUCLEOTIDE SEQUENCE [LARGE SCALE GENOMIC DNA]</scope>
    <source>
        <strain evidence="1 2">Ellin428</strain>
    </source>
</reference>
<dbReference type="RefSeq" id="WP_006978078.1">
    <property type="nucleotide sequence ID" value="NZ_ABVL01000002.1"/>
</dbReference>
<evidence type="ECO:0000313" key="2">
    <source>
        <dbReference type="Proteomes" id="UP000005824"/>
    </source>
</evidence>
<protein>
    <submittedName>
        <fullName evidence="1">Uncharacterized protein</fullName>
    </submittedName>
</protein>
<dbReference type="Proteomes" id="UP000005824">
    <property type="component" value="Unassembled WGS sequence"/>
</dbReference>
<accession>B4CVR4</accession>
<dbReference type="EMBL" id="ABVL01000002">
    <property type="protein sequence ID" value="EDY21506.1"/>
    <property type="molecule type" value="Genomic_DNA"/>
</dbReference>